<gene>
    <name evidence="4" type="ORF">EYC98_15040</name>
</gene>
<feature type="coiled-coil region" evidence="1">
    <location>
        <begin position="213"/>
        <end position="249"/>
    </location>
</feature>
<evidence type="ECO:0000313" key="5">
    <source>
        <dbReference type="Proteomes" id="UP001143362"/>
    </source>
</evidence>
<keyword evidence="1" id="KW-0175">Coiled coil</keyword>
<evidence type="ECO:0000313" key="4">
    <source>
        <dbReference type="EMBL" id="MCX2982175.1"/>
    </source>
</evidence>
<dbReference type="Pfam" id="PF05170">
    <property type="entry name" value="AsmA"/>
    <property type="match status" value="1"/>
</dbReference>
<accession>A0ABT3TK55</accession>
<evidence type="ECO:0000256" key="1">
    <source>
        <dbReference type="SAM" id="Coils"/>
    </source>
</evidence>
<feature type="transmembrane region" description="Helical" evidence="2">
    <location>
        <begin position="7"/>
        <end position="27"/>
    </location>
</feature>
<keyword evidence="2" id="KW-1133">Transmembrane helix</keyword>
<keyword evidence="2" id="KW-0812">Transmembrane</keyword>
<name>A0ABT3TK55_9GAMM</name>
<dbReference type="RefSeq" id="WP_279246201.1">
    <property type="nucleotide sequence ID" value="NZ_SHNN01000003.1"/>
</dbReference>
<proteinExistence type="predicted"/>
<protein>
    <recommendedName>
        <fullName evidence="3">AsmA domain-containing protein</fullName>
    </recommendedName>
</protein>
<sequence>MKTPAKIGLGLIALIVAAVILFSVLVLQNLDSIVKRVIEQTGTTVVGTSVSLAEVKLTLKDGRGELHGLSIANPTGYEADNAFEMDQIALQINPASISGDVIVIDEILVDGALLNIEQAAGKSNLKQLLENIESQAGEAAPEPEPTESGAEILLAVGKFSFINSTAKLTAPGIETTSMDIPDIRVSNLGSAEQGLTPAQLAQRVTRQLLQQVEQAASAKVEQLAKDYAKKELEKQMDSNLSDKDKAKVDGFKSLLKK</sequence>
<dbReference type="EMBL" id="SHNN01000003">
    <property type="protein sequence ID" value="MCX2982175.1"/>
    <property type="molecule type" value="Genomic_DNA"/>
</dbReference>
<organism evidence="4 5">
    <name type="scientific">Candidatus Litorirhabdus singularis</name>
    <dbReference type="NCBI Taxonomy" id="2518993"/>
    <lineage>
        <taxon>Bacteria</taxon>
        <taxon>Pseudomonadati</taxon>
        <taxon>Pseudomonadota</taxon>
        <taxon>Gammaproteobacteria</taxon>
        <taxon>Cellvibrionales</taxon>
        <taxon>Halieaceae</taxon>
        <taxon>Candidatus Litorirhabdus</taxon>
    </lineage>
</organism>
<keyword evidence="2" id="KW-0472">Membrane</keyword>
<feature type="domain" description="AsmA" evidence="3">
    <location>
        <begin position="10"/>
        <end position="169"/>
    </location>
</feature>
<reference evidence="4" key="1">
    <citation type="submission" date="2019-02" db="EMBL/GenBank/DDBJ databases">
        <authorList>
            <person name="Li S.-H."/>
        </authorList>
    </citation>
    <scope>NUCLEOTIDE SEQUENCE</scope>
    <source>
        <strain evidence="4">IMCC14734</strain>
    </source>
</reference>
<evidence type="ECO:0000256" key="2">
    <source>
        <dbReference type="SAM" id="Phobius"/>
    </source>
</evidence>
<dbReference type="Proteomes" id="UP001143362">
    <property type="component" value="Unassembled WGS sequence"/>
</dbReference>
<dbReference type="InterPro" id="IPR007844">
    <property type="entry name" value="AsmA"/>
</dbReference>
<evidence type="ECO:0000259" key="3">
    <source>
        <dbReference type="Pfam" id="PF05170"/>
    </source>
</evidence>
<keyword evidence="5" id="KW-1185">Reference proteome</keyword>
<comment type="caution">
    <text evidence="4">The sequence shown here is derived from an EMBL/GenBank/DDBJ whole genome shotgun (WGS) entry which is preliminary data.</text>
</comment>